<dbReference type="OrthoDB" id="9814548at2"/>
<evidence type="ECO:0000256" key="4">
    <source>
        <dbReference type="ARBA" id="ARBA00023110"/>
    </source>
</evidence>
<dbReference type="AlphaFoldDB" id="A0A1T5LB68"/>
<evidence type="ECO:0000313" key="10">
    <source>
        <dbReference type="EMBL" id="SKC72925.1"/>
    </source>
</evidence>
<dbReference type="Pfam" id="PF00254">
    <property type="entry name" value="FKBP_C"/>
    <property type="match status" value="1"/>
</dbReference>
<name>A0A1T5LB68_9BACT</name>
<keyword evidence="3 8" id="KW-0732">Signal</keyword>
<gene>
    <name evidence="10" type="ORF">SAMN05660236_2832</name>
</gene>
<dbReference type="PANTHER" id="PTHR43811:SF19">
    <property type="entry name" value="39 KDA FK506-BINDING NUCLEAR PROTEIN"/>
    <property type="match status" value="1"/>
</dbReference>
<keyword evidence="4 6" id="KW-0697">Rotamase</keyword>
<feature type="chain" id="PRO_5012256499" description="Peptidyl-prolyl cis-trans isomerase" evidence="8">
    <location>
        <begin position="19"/>
        <end position="243"/>
    </location>
</feature>
<dbReference type="EMBL" id="FUZU01000002">
    <property type="protein sequence ID" value="SKC72925.1"/>
    <property type="molecule type" value="Genomic_DNA"/>
</dbReference>
<evidence type="ECO:0000256" key="8">
    <source>
        <dbReference type="SAM" id="SignalP"/>
    </source>
</evidence>
<proteinExistence type="inferred from homology"/>
<evidence type="ECO:0000256" key="3">
    <source>
        <dbReference type="ARBA" id="ARBA00022729"/>
    </source>
</evidence>
<reference evidence="10 11" key="1">
    <citation type="submission" date="2017-02" db="EMBL/GenBank/DDBJ databases">
        <authorList>
            <person name="Peterson S.W."/>
        </authorList>
    </citation>
    <scope>NUCLEOTIDE SEQUENCE [LARGE SCALE GENOMIC DNA]</scope>
    <source>
        <strain evidence="10 11">DSM 25262</strain>
    </source>
</reference>
<comment type="catalytic activity">
    <reaction evidence="1 6 7">
        <text>[protein]-peptidylproline (omega=180) = [protein]-peptidylproline (omega=0)</text>
        <dbReference type="Rhea" id="RHEA:16237"/>
        <dbReference type="Rhea" id="RHEA-COMP:10747"/>
        <dbReference type="Rhea" id="RHEA-COMP:10748"/>
        <dbReference type="ChEBI" id="CHEBI:83833"/>
        <dbReference type="ChEBI" id="CHEBI:83834"/>
        <dbReference type="EC" id="5.2.1.8"/>
    </reaction>
</comment>
<evidence type="ECO:0000313" key="11">
    <source>
        <dbReference type="Proteomes" id="UP000190961"/>
    </source>
</evidence>
<dbReference type="PROSITE" id="PS50059">
    <property type="entry name" value="FKBP_PPIASE"/>
    <property type="match status" value="1"/>
</dbReference>
<feature type="signal peptide" evidence="8">
    <location>
        <begin position="1"/>
        <end position="18"/>
    </location>
</feature>
<keyword evidence="11" id="KW-1185">Reference proteome</keyword>
<dbReference type="InterPro" id="IPR001179">
    <property type="entry name" value="PPIase_FKBP_dom"/>
</dbReference>
<evidence type="ECO:0000256" key="7">
    <source>
        <dbReference type="RuleBase" id="RU003915"/>
    </source>
</evidence>
<evidence type="ECO:0000256" key="1">
    <source>
        <dbReference type="ARBA" id="ARBA00000971"/>
    </source>
</evidence>
<comment type="similarity">
    <text evidence="2 7">Belongs to the FKBP-type PPIase family.</text>
</comment>
<dbReference type="SUPFAM" id="SSF54534">
    <property type="entry name" value="FKBP-like"/>
    <property type="match status" value="1"/>
</dbReference>
<evidence type="ECO:0000256" key="2">
    <source>
        <dbReference type="ARBA" id="ARBA00006577"/>
    </source>
</evidence>
<dbReference type="GO" id="GO:0006457">
    <property type="term" value="P:protein folding"/>
    <property type="evidence" value="ECO:0007669"/>
    <property type="project" value="InterPro"/>
</dbReference>
<accession>A0A1T5LB68</accession>
<dbReference type="Proteomes" id="UP000190961">
    <property type="component" value="Unassembled WGS sequence"/>
</dbReference>
<sequence>MKLFVFCFSMIIALPLFAQSKKELQAEVTKLKAEIEQLKKPKDIVLTDTVKKASYGLGVLVASNLKTQGGDSLDVEALTIAIRDVYQNKTLKIEQQEAMTIVQQYMQQAAAKKNAKLREGSQIFLKENKTKEGVISTASGLQYKVITAGKGKAPKATDNVTVHYIGKLVDGTVFDSSVERGEPVTFGVSEVIPGWTEALQLMHEGDKWQVFIPQELGYGERGAGGQIPPYAALIFEVELIKVN</sequence>
<feature type="domain" description="PPIase FKBP-type" evidence="9">
    <location>
        <begin position="157"/>
        <end position="243"/>
    </location>
</feature>
<dbReference type="PANTHER" id="PTHR43811">
    <property type="entry name" value="FKBP-TYPE PEPTIDYL-PROLYL CIS-TRANS ISOMERASE FKPA"/>
    <property type="match status" value="1"/>
</dbReference>
<dbReference type="Gene3D" id="3.10.50.40">
    <property type="match status" value="1"/>
</dbReference>
<dbReference type="FunFam" id="3.10.50.40:FF:000045">
    <property type="entry name" value="Peptidyl-prolyl cis-trans isomerase"/>
    <property type="match status" value="1"/>
</dbReference>
<dbReference type="NCBIfam" id="NF008602">
    <property type="entry name" value="PRK11570.1"/>
    <property type="match status" value="1"/>
</dbReference>
<dbReference type="GO" id="GO:0003755">
    <property type="term" value="F:peptidyl-prolyl cis-trans isomerase activity"/>
    <property type="evidence" value="ECO:0007669"/>
    <property type="project" value="UniProtKB-UniRule"/>
</dbReference>
<dbReference type="InterPro" id="IPR036944">
    <property type="entry name" value="PPIase_FKBP_N_sf"/>
</dbReference>
<dbReference type="Pfam" id="PF01346">
    <property type="entry name" value="FKBP_N"/>
    <property type="match status" value="1"/>
</dbReference>
<dbReference type="STRING" id="688867.SAMN05660236_2832"/>
<organism evidence="10 11">
    <name type="scientific">Ohtaekwangia koreensis</name>
    <dbReference type="NCBI Taxonomy" id="688867"/>
    <lineage>
        <taxon>Bacteria</taxon>
        <taxon>Pseudomonadati</taxon>
        <taxon>Bacteroidota</taxon>
        <taxon>Cytophagia</taxon>
        <taxon>Cytophagales</taxon>
        <taxon>Fulvivirgaceae</taxon>
        <taxon>Ohtaekwangia</taxon>
    </lineage>
</organism>
<dbReference type="Gene3D" id="1.10.287.460">
    <property type="entry name" value="Peptidyl-prolyl cis-trans isomerase, FKBP-type, N-terminal domain"/>
    <property type="match status" value="1"/>
</dbReference>
<evidence type="ECO:0000259" key="9">
    <source>
        <dbReference type="PROSITE" id="PS50059"/>
    </source>
</evidence>
<evidence type="ECO:0000256" key="6">
    <source>
        <dbReference type="PROSITE-ProRule" id="PRU00277"/>
    </source>
</evidence>
<evidence type="ECO:0000256" key="5">
    <source>
        <dbReference type="ARBA" id="ARBA00023235"/>
    </source>
</evidence>
<dbReference type="InterPro" id="IPR046357">
    <property type="entry name" value="PPIase_dom_sf"/>
</dbReference>
<dbReference type="InterPro" id="IPR000774">
    <property type="entry name" value="PPIase_FKBP_N"/>
</dbReference>
<dbReference type="EC" id="5.2.1.8" evidence="7"/>
<keyword evidence="5 6" id="KW-0413">Isomerase</keyword>
<dbReference type="RefSeq" id="WP_079687406.1">
    <property type="nucleotide sequence ID" value="NZ_FUZU01000002.1"/>
</dbReference>
<protein>
    <recommendedName>
        <fullName evidence="7">Peptidyl-prolyl cis-trans isomerase</fullName>
        <ecNumber evidence="7">5.2.1.8</ecNumber>
    </recommendedName>
</protein>